<dbReference type="InterPro" id="IPR051291">
    <property type="entry name" value="CIMAP"/>
</dbReference>
<dbReference type="AlphaFoldDB" id="A0A8C4RB71"/>
<reference evidence="1" key="1">
    <citation type="submission" date="2025-08" db="UniProtKB">
        <authorList>
            <consortium name="Ensembl"/>
        </authorList>
    </citation>
    <scope>IDENTIFICATION</scope>
</reference>
<name>A0A8C4RB71_EPTBU</name>
<dbReference type="GO" id="GO:0005856">
    <property type="term" value="C:cytoskeleton"/>
    <property type="evidence" value="ECO:0007669"/>
    <property type="project" value="TreeGrafter"/>
</dbReference>
<dbReference type="PANTHER" id="PTHR21580">
    <property type="entry name" value="SHIPPO-1-RELATED"/>
    <property type="match status" value="1"/>
</dbReference>
<dbReference type="OMA" id="KWIYRSA"/>
<proteinExistence type="predicted"/>
<dbReference type="Proteomes" id="UP000694388">
    <property type="component" value="Unplaced"/>
</dbReference>
<dbReference type="GeneTree" id="ENSGT00940000161995"/>
<sequence>MEATTALYPWDSIHITTTKIAANNKTIDPLIFKYIHPLSPLYSSPHPLNFTTPVHLFIFFRAPAHSFGPKFLIPQGITRHGNMAMPSFSMSARPRDTTKMTNLGPGSHKPERAMNSVYPTAPSYSMLARKKEVKLCSDTPGPAHFILPPVLGHGLVDKTSAPMYSFTGRSSVGVFYKNQPNTPGPASHNIPSMDAYKHKFPQYTMKPRFEGPKQMNMNPGPGTYRPEKVTATHRQLPSYSFGIKHSEYKLPVLLGS</sequence>
<evidence type="ECO:0000313" key="2">
    <source>
        <dbReference type="Proteomes" id="UP000694388"/>
    </source>
</evidence>
<reference evidence="1" key="2">
    <citation type="submission" date="2025-09" db="UniProtKB">
        <authorList>
            <consortium name="Ensembl"/>
        </authorList>
    </citation>
    <scope>IDENTIFICATION</scope>
</reference>
<dbReference type="Ensembl" id="ENSEBUT00000027982.1">
    <property type="protein sequence ID" value="ENSEBUP00000027406.1"/>
    <property type="gene ID" value="ENSEBUG00000016792.1"/>
</dbReference>
<organism evidence="1 2">
    <name type="scientific">Eptatretus burgeri</name>
    <name type="common">Inshore hagfish</name>
    <dbReference type="NCBI Taxonomy" id="7764"/>
    <lineage>
        <taxon>Eukaryota</taxon>
        <taxon>Metazoa</taxon>
        <taxon>Chordata</taxon>
        <taxon>Craniata</taxon>
        <taxon>Vertebrata</taxon>
        <taxon>Cyclostomata</taxon>
        <taxon>Myxini</taxon>
        <taxon>Myxiniformes</taxon>
        <taxon>Myxinidae</taxon>
        <taxon>Eptatretinae</taxon>
        <taxon>Eptatretus</taxon>
    </lineage>
</organism>
<dbReference type="InterPro" id="IPR010736">
    <property type="entry name" value="SHIPPO-rpt"/>
</dbReference>
<accession>A0A8C4RB71</accession>
<evidence type="ECO:0000313" key="1">
    <source>
        <dbReference type="Ensembl" id="ENSEBUP00000027406.1"/>
    </source>
</evidence>
<dbReference type="Pfam" id="PF07004">
    <property type="entry name" value="SHIPPO-rpt"/>
    <property type="match status" value="4"/>
</dbReference>
<protein>
    <submittedName>
        <fullName evidence="1">Tripartite motif containing 35-30</fullName>
    </submittedName>
</protein>
<dbReference type="PANTHER" id="PTHR21580:SF28">
    <property type="entry name" value="BOREALIN N-TERMINAL DOMAIN-CONTAINING PROTEIN-RELATED"/>
    <property type="match status" value="1"/>
</dbReference>
<keyword evidence="2" id="KW-1185">Reference proteome</keyword>